<dbReference type="Proteomes" id="UP001442494">
    <property type="component" value="Unassembled WGS sequence"/>
</dbReference>
<dbReference type="Pfam" id="PF00534">
    <property type="entry name" value="Glycos_transf_1"/>
    <property type="match status" value="1"/>
</dbReference>
<protein>
    <submittedName>
        <fullName evidence="2">Glycosyltransferase family 4 protein</fullName>
    </submittedName>
</protein>
<dbReference type="PANTHER" id="PTHR12526">
    <property type="entry name" value="GLYCOSYLTRANSFERASE"/>
    <property type="match status" value="1"/>
</dbReference>
<reference evidence="2 3" key="1">
    <citation type="submission" date="2022-04" db="EMBL/GenBank/DDBJ databases">
        <title>Positive selection, recombination, and allopatry shape intraspecific diversity of widespread and dominant cyanobacteria.</title>
        <authorList>
            <person name="Wei J."/>
            <person name="Shu W."/>
            <person name="Hu C."/>
        </authorList>
    </citation>
    <scope>NUCLEOTIDE SEQUENCE [LARGE SCALE GENOMIC DNA]</scope>
    <source>
        <strain evidence="2 3">GB2-A5</strain>
    </source>
</reference>
<comment type="caution">
    <text evidence="2">The sequence shown here is derived from an EMBL/GenBank/DDBJ whole genome shotgun (WGS) entry which is preliminary data.</text>
</comment>
<evidence type="ECO:0000259" key="1">
    <source>
        <dbReference type="Pfam" id="PF00534"/>
    </source>
</evidence>
<proteinExistence type="predicted"/>
<dbReference type="SUPFAM" id="SSF53756">
    <property type="entry name" value="UDP-Glycosyltransferase/glycogen phosphorylase"/>
    <property type="match status" value="1"/>
</dbReference>
<accession>A0ABV0JLF2</accession>
<feature type="domain" description="Glycosyl transferase family 1" evidence="1">
    <location>
        <begin position="199"/>
        <end position="356"/>
    </location>
</feature>
<name>A0ABV0JLF2_9CYAN</name>
<dbReference type="RefSeq" id="WP_190427458.1">
    <property type="nucleotide sequence ID" value="NZ_JAMPKK010000011.1"/>
</dbReference>
<keyword evidence="3" id="KW-1185">Reference proteome</keyword>
<organism evidence="2 3">
    <name type="scientific">Funiculus sociatus GB2-A5</name>
    <dbReference type="NCBI Taxonomy" id="2933946"/>
    <lineage>
        <taxon>Bacteria</taxon>
        <taxon>Bacillati</taxon>
        <taxon>Cyanobacteriota</taxon>
        <taxon>Cyanophyceae</taxon>
        <taxon>Coleofasciculales</taxon>
        <taxon>Coleofasciculaceae</taxon>
        <taxon>Funiculus</taxon>
    </lineage>
</organism>
<gene>
    <name evidence="2" type="ORF">NDI37_07300</name>
</gene>
<dbReference type="EMBL" id="JAMPKK010000011">
    <property type="protein sequence ID" value="MEP0864272.1"/>
    <property type="molecule type" value="Genomic_DNA"/>
</dbReference>
<evidence type="ECO:0000313" key="3">
    <source>
        <dbReference type="Proteomes" id="UP001442494"/>
    </source>
</evidence>
<dbReference type="Gene3D" id="3.40.50.2000">
    <property type="entry name" value="Glycogen Phosphorylase B"/>
    <property type="match status" value="2"/>
</dbReference>
<dbReference type="CDD" id="cd03801">
    <property type="entry name" value="GT4_PimA-like"/>
    <property type="match status" value="1"/>
</dbReference>
<evidence type="ECO:0000313" key="2">
    <source>
        <dbReference type="EMBL" id="MEP0864272.1"/>
    </source>
</evidence>
<dbReference type="InterPro" id="IPR001296">
    <property type="entry name" value="Glyco_trans_1"/>
</dbReference>
<sequence>MRIGHYMYGIWEPGGVASYIRRLSAAQIAAGDAVYFLDNQTNTSVPNSGTELPIFVRDDRDLFTQAKALRLDILHLHTDISTLPDERIATIRTIHGHKPYCPSGGKYLKRSSQPCDRIYSLTGCLWGHLVDRCGSARPHKLYADFQSTWDEMRVLSDIHAIANSQFLKDQMVRLGYAENLIHVLYYPAPKLPEYFPPPQEDVPHFLFMGRIVPQKGLDWLLRAIQKVNVPVHLDIAGDGYQKTEIQALSERLGLTKKVTFHGWANEAEIFKLLQTARALIFPSVWHEPAGIVSIEAAAAGRPIIASRVGGIPEYIAQQQHTLLVKPNDISGLAQNIERLALDWSLAKHLGEEGREMVPTQFSMQKHLDVLNQLYKLAMQVKVGL</sequence>